<organism evidence="3 4">
    <name type="scientific">Sphingobium fluviale</name>
    <dbReference type="NCBI Taxonomy" id="2506423"/>
    <lineage>
        <taxon>Bacteria</taxon>
        <taxon>Pseudomonadati</taxon>
        <taxon>Pseudomonadota</taxon>
        <taxon>Alphaproteobacteria</taxon>
        <taxon>Sphingomonadales</taxon>
        <taxon>Sphingomonadaceae</taxon>
        <taxon>Sphingobium</taxon>
    </lineage>
</organism>
<evidence type="ECO:0000256" key="1">
    <source>
        <dbReference type="SAM" id="MobiDB-lite"/>
    </source>
</evidence>
<keyword evidence="3" id="KW-0489">Methyltransferase</keyword>
<feature type="domain" description="Methyltransferase type 11" evidence="2">
    <location>
        <begin position="65"/>
        <end position="157"/>
    </location>
</feature>
<keyword evidence="4" id="KW-1185">Reference proteome</keyword>
<dbReference type="OrthoDB" id="9777830at2"/>
<evidence type="ECO:0000313" key="3">
    <source>
        <dbReference type="EMBL" id="RXR30859.1"/>
    </source>
</evidence>
<dbReference type="InterPro" id="IPR013216">
    <property type="entry name" value="Methyltransf_11"/>
</dbReference>
<dbReference type="RefSeq" id="WP_129402643.1">
    <property type="nucleotide sequence ID" value="NZ_SBKP01000001.1"/>
</dbReference>
<sequence>MRIAPGLWSSLPPDQQTAPNDRHAAGYDMLIGSPLYHRPAWGAWPSCHAAAARDAMAGAQAGPILDCGCGSLLFTADIYRTLPTARITFLDRSLAMLRRGQRRRPDDHFLQGSALDLPFRDGTFSQVLCWGTLHVLGTPSGLIAELRRVAMPGGRVALSTLVRGDRWLGEYMLGMLHRKGELAAPETEAAVTDAFTGHFEFASSRRIGNFLFLTGFTR</sequence>
<dbReference type="InterPro" id="IPR029063">
    <property type="entry name" value="SAM-dependent_MTases_sf"/>
</dbReference>
<dbReference type="PANTHER" id="PTHR43591:SF99">
    <property type="entry name" value="OS06G0646000 PROTEIN"/>
    <property type="match status" value="1"/>
</dbReference>
<gene>
    <name evidence="3" type="ORF">EQG66_00775</name>
</gene>
<comment type="caution">
    <text evidence="3">The sequence shown here is derived from an EMBL/GenBank/DDBJ whole genome shotgun (WGS) entry which is preliminary data.</text>
</comment>
<reference evidence="4" key="1">
    <citation type="submission" date="2019-01" db="EMBL/GenBank/DDBJ databases">
        <title>Cytophagaceae bacterium strain CAR-16.</title>
        <authorList>
            <person name="Chen W.-M."/>
        </authorList>
    </citation>
    <scope>NUCLEOTIDE SEQUENCE [LARGE SCALE GENOMIC DNA]</scope>
    <source>
        <strain evidence="4">CHR27</strain>
    </source>
</reference>
<dbReference type="Proteomes" id="UP000290958">
    <property type="component" value="Unassembled WGS sequence"/>
</dbReference>
<proteinExistence type="predicted"/>
<evidence type="ECO:0000259" key="2">
    <source>
        <dbReference type="Pfam" id="PF08241"/>
    </source>
</evidence>
<protein>
    <submittedName>
        <fullName evidence="3">Class I SAM-dependent methyltransferase</fullName>
    </submittedName>
</protein>
<name>A0A4Q1KNQ7_9SPHN</name>
<dbReference type="GO" id="GO:0008757">
    <property type="term" value="F:S-adenosylmethionine-dependent methyltransferase activity"/>
    <property type="evidence" value="ECO:0007669"/>
    <property type="project" value="InterPro"/>
</dbReference>
<dbReference type="AlphaFoldDB" id="A0A4Q1KNQ7"/>
<keyword evidence="3" id="KW-0808">Transferase</keyword>
<accession>A0A4Q1KNQ7</accession>
<dbReference type="Gene3D" id="3.40.50.150">
    <property type="entry name" value="Vaccinia Virus protein VP39"/>
    <property type="match status" value="1"/>
</dbReference>
<dbReference type="SUPFAM" id="SSF53335">
    <property type="entry name" value="S-adenosyl-L-methionine-dependent methyltransferases"/>
    <property type="match status" value="1"/>
</dbReference>
<feature type="region of interest" description="Disordered" evidence="1">
    <location>
        <begin position="1"/>
        <end position="22"/>
    </location>
</feature>
<dbReference type="CDD" id="cd02440">
    <property type="entry name" value="AdoMet_MTases"/>
    <property type="match status" value="1"/>
</dbReference>
<dbReference type="PANTHER" id="PTHR43591">
    <property type="entry name" value="METHYLTRANSFERASE"/>
    <property type="match status" value="1"/>
</dbReference>
<dbReference type="Pfam" id="PF08241">
    <property type="entry name" value="Methyltransf_11"/>
    <property type="match status" value="1"/>
</dbReference>
<dbReference type="EMBL" id="SBKP01000001">
    <property type="protein sequence ID" value="RXR30859.1"/>
    <property type="molecule type" value="Genomic_DNA"/>
</dbReference>
<dbReference type="GO" id="GO:0032259">
    <property type="term" value="P:methylation"/>
    <property type="evidence" value="ECO:0007669"/>
    <property type="project" value="UniProtKB-KW"/>
</dbReference>
<evidence type="ECO:0000313" key="4">
    <source>
        <dbReference type="Proteomes" id="UP000290958"/>
    </source>
</evidence>